<accession>A0A1J7G876</accession>
<dbReference type="GO" id="GO:0016020">
    <property type="term" value="C:membrane"/>
    <property type="evidence" value="ECO:0007669"/>
    <property type="project" value="UniProtKB-SubCell"/>
</dbReference>
<protein>
    <recommendedName>
        <fullName evidence="7">Probable purine permease</fullName>
    </recommendedName>
</protein>
<dbReference type="Gramene" id="OIV96575">
    <property type="protein sequence ID" value="OIV96575"/>
    <property type="gene ID" value="TanjilG_28432"/>
</dbReference>
<evidence type="ECO:0000256" key="4">
    <source>
        <dbReference type="ARBA" id="ARBA00022692"/>
    </source>
</evidence>
<dbReference type="PANTHER" id="PTHR31376:SF1">
    <property type="entry name" value="PURINE PERMEASE 2"/>
    <property type="match status" value="1"/>
</dbReference>
<name>A0A1J7G876_LUPAN</name>
<keyword evidence="6 7" id="KW-0472">Membrane</keyword>
<sequence>MAEVTEAEQEKTMKRILLIISCTMLAIGTSGGPIMIRLYFLHGGHRVWLCSFLESGGFPIILIPLFISYIRRRRSAAANQSAKIKMVLIEPPLFFASLVIGLITGLSTFFFAFGVSRLPVTTSSLILATQLVFNALFSFLLVKQKFRVYSVNTIVLLTVAAGILALHSSGDRPSGETSKKYLVGFIITVLVAVLDGFLFPVVELAYKKVKQTISYTLVLEVQFVMCTSASLFSIIGMIVNNDFKLISSEARQFEHGAVVYGIVLVTIAVLSQCLLLGGIGVVFCATSLLSGVIIAAILPVTEILAVIFFKEKFNAEKGVALILSLWGFATYFYGETKQAKKMKKNLLPPEAEVLQVLPVSNA</sequence>
<feature type="transmembrane region" description="Helical" evidence="7">
    <location>
        <begin position="91"/>
        <end position="113"/>
    </location>
</feature>
<dbReference type="OMA" id="RYYFLIV"/>
<gene>
    <name evidence="8" type="ORF">TanjilG_28432</name>
</gene>
<feature type="transmembrane region" description="Helical" evidence="7">
    <location>
        <begin position="288"/>
        <end position="309"/>
    </location>
</feature>
<keyword evidence="3 7" id="KW-0813">Transport</keyword>
<organism evidence="8 9">
    <name type="scientific">Lupinus angustifolius</name>
    <name type="common">Narrow-leaved blue lupine</name>
    <dbReference type="NCBI Taxonomy" id="3871"/>
    <lineage>
        <taxon>Eukaryota</taxon>
        <taxon>Viridiplantae</taxon>
        <taxon>Streptophyta</taxon>
        <taxon>Embryophyta</taxon>
        <taxon>Tracheophyta</taxon>
        <taxon>Spermatophyta</taxon>
        <taxon>Magnoliopsida</taxon>
        <taxon>eudicotyledons</taxon>
        <taxon>Gunneridae</taxon>
        <taxon>Pentapetalae</taxon>
        <taxon>rosids</taxon>
        <taxon>fabids</taxon>
        <taxon>Fabales</taxon>
        <taxon>Fabaceae</taxon>
        <taxon>Papilionoideae</taxon>
        <taxon>50 kb inversion clade</taxon>
        <taxon>genistoids sensu lato</taxon>
        <taxon>core genistoids</taxon>
        <taxon>Genisteae</taxon>
        <taxon>Lupinus</taxon>
    </lineage>
</organism>
<evidence type="ECO:0000256" key="5">
    <source>
        <dbReference type="ARBA" id="ARBA00022989"/>
    </source>
</evidence>
<keyword evidence="4 7" id="KW-0812">Transmembrane</keyword>
<dbReference type="STRING" id="3871.A0A1J7G876"/>
<comment type="similarity">
    <text evidence="2 7">Belongs to the purine permeases (TC 2.A.7.14) family.</text>
</comment>
<evidence type="ECO:0000256" key="3">
    <source>
        <dbReference type="ARBA" id="ARBA00022448"/>
    </source>
</evidence>
<dbReference type="Pfam" id="PF16913">
    <property type="entry name" value="PUNUT"/>
    <property type="match status" value="1"/>
</dbReference>
<dbReference type="InterPro" id="IPR037185">
    <property type="entry name" value="EmrE-like"/>
</dbReference>
<feature type="transmembrane region" description="Helical" evidence="7">
    <location>
        <begin position="217"/>
        <end position="239"/>
    </location>
</feature>
<dbReference type="PANTHER" id="PTHR31376">
    <property type="entry name" value="OS09G0467300 PROTEIN-RELATED"/>
    <property type="match status" value="1"/>
</dbReference>
<evidence type="ECO:0000313" key="9">
    <source>
        <dbReference type="Proteomes" id="UP000188354"/>
    </source>
</evidence>
<dbReference type="GO" id="GO:0015211">
    <property type="term" value="F:purine nucleoside transmembrane transporter activity"/>
    <property type="evidence" value="ECO:0007669"/>
    <property type="project" value="UniProtKB-UniRule"/>
</dbReference>
<dbReference type="SUPFAM" id="SSF103481">
    <property type="entry name" value="Multidrug resistance efflux transporter EmrE"/>
    <property type="match status" value="1"/>
</dbReference>
<feature type="transmembrane region" description="Helical" evidence="7">
    <location>
        <begin position="149"/>
        <end position="169"/>
    </location>
</feature>
<feature type="transmembrane region" description="Helical" evidence="7">
    <location>
        <begin position="46"/>
        <end position="70"/>
    </location>
</feature>
<comment type="subcellular location">
    <subcellularLocation>
        <location evidence="1 7">Membrane</location>
        <topology evidence="1 7">Multi-pass membrane protein</topology>
    </subcellularLocation>
</comment>
<feature type="transmembrane region" description="Helical" evidence="7">
    <location>
        <begin position="16"/>
        <end position="40"/>
    </location>
</feature>
<feature type="transmembrane region" description="Helical" evidence="7">
    <location>
        <begin position="181"/>
        <end position="205"/>
    </location>
</feature>
<feature type="transmembrane region" description="Helical" evidence="7">
    <location>
        <begin position="259"/>
        <end position="281"/>
    </location>
</feature>
<keyword evidence="5 7" id="KW-1133">Transmembrane helix</keyword>
<dbReference type="Proteomes" id="UP000188354">
    <property type="component" value="Chromosome LG15"/>
</dbReference>
<dbReference type="InterPro" id="IPR030182">
    <property type="entry name" value="PUP_plant"/>
</dbReference>
<dbReference type="OrthoDB" id="1865379at2759"/>
<dbReference type="AlphaFoldDB" id="A0A1J7G876"/>
<dbReference type="GO" id="GO:0005345">
    <property type="term" value="F:purine nucleobase transmembrane transporter activity"/>
    <property type="evidence" value="ECO:0007669"/>
    <property type="project" value="UniProtKB-UniRule"/>
</dbReference>
<keyword evidence="9" id="KW-1185">Reference proteome</keyword>
<proteinExistence type="inferred from homology"/>
<feature type="transmembrane region" description="Helical" evidence="7">
    <location>
        <begin position="315"/>
        <end position="334"/>
    </location>
</feature>
<evidence type="ECO:0000256" key="1">
    <source>
        <dbReference type="ARBA" id="ARBA00004141"/>
    </source>
</evidence>
<reference evidence="8 9" key="1">
    <citation type="journal article" date="2017" name="Plant Biotechnol. J.">
        <title>A comprehensive draft genome sequence for lupin (Lupinus angustifolius), an emerging health food: insights into plant-microbe interactions and legume evolution.</title>
        <authorList>
            <person name="Hane J.K."/>
            <person name="Ming Y."/>
            <person name="Kamphuis L.G."/>
            <person name="Nelson M.N."/>
            <person name="Garg G."/>
            <person name="Atkins C.A."/>
            <person name="Bayer P.E."/>
            <person name="Bravo A."/>
            <person name="Bringans S."/>
            <person name="Cannon S."/>
            <person name="Edwards D."/>
            <person name="Foley R."/>
            <person name="Gao L.L."/>
            <person name="Harrison M.J."/>
            <person name="Huang W."/>
            <person name="Hurgobin B."/>
            <person name="Li S."/>
            <person name="Liu C.W."/>
            <person name="McGrath A."/>
            <person name="Morahan G."/>
            <person name="Murray J."/>
            <person name="Weller J."/>
            <person name="Jian J."/>
            <person name="Singh K.B."/>
        </authorList>
    </citation>
    <scope>NUCLEOTIDE SEQUENCE [LARGE SCALE GENOMIC DNA]</scope>
    <source>
        <strain evidence="9">cv. Tanjil</strain>
        <tissue evidence="8">Whole plant</tissue>
    </source>
</reference>
<evidence type="ECO:0000313" key="8">
    <source>
        <dbReference type="EMBL" id="OIV96575.1"/>
    </source>
</evidence>
<evidence type="ECO:0000256" key="2">
    <source>
        <dbReference type="ARBA" id="ARBA00006213"/>
    </source>
</evidence>
<evidence type="ECO:0000256" key="6">
    <source>
        <dbReference type="ARBA" id="ARBA00023136"/>
    </source>
</evidence>
<dbReference type="KEGG" id="lang:109328768"/>
<dbReference type="EMBL" id="CM007375">
    <property type="protein sequence ID" value="OIV96575.1"/>
    <property type="molecule type" value="Genomic_DNA"/>
</dbReference>
<evidence type="ECO:0000256" key="7">
    <source>
        <dbReference type="RuleBase" id="RU368015"/>
    </source>
</evidence>
<feature type="transmembrane region" description="Helical" evidence="7">
    <location>
        <begin position="125"/>
        <end position="142"/>
    </location>
</feature>